<dbReference type="InterPro" id="IPR052340">
    <property type="entry name" value="RNase_Y/CdgJ"/>
</dbReference>
<sequence length="404" mass="45544">MQSTYIARQAILDRKSRTIGYELLFRDSQDNKFPEIDPDIASAKLIIQNHIHGDIAALTLGKTAFINFTEYYLINKFPLLFDKKTIVIELVGHEFPTERLIKIIKYYHEKGYRIALTEYDLAEHWDVLLPYLYLIKIDVKKINIKRLRALIGKARSHGVLLAAEKVETRYQLQSLAEVGFNYFQGFFYHEPEIVTGQTLSPIKAQMLKLISESANTPLNFDAIAEILAHDVNLSIGLLKMVNNVSTGTKVAITSIKQAAAYLGEKKLKQFVAILALSKLSSECTDEIAKQSLITARLMSELAQKSDFKQVKDFAFITGLLSAMEVILAMPMADILRTMPLAKPIEEALIHRSGLLGKLLSMTSHYILGDNGSLMEKFSDYSLTAELIQQEFVSASKWCSELTRA</sequence>
<dbReference type="InterPro" id="IPR035919">
    <property type="entry name" value="EAL_sf"/>
</dbReference>
<dbReference type="EMBL" id="CP059735">
    <property type="protein sequence ID" value="WDD97059.1"/>
    <property type="molecule type" value="Genomic_DNA"/>
</dbReference>
<gene>
    <name evidence="2" type="ORF">SG35_017045</name>
</gene>
<dbReference type="Pfam" id="PF00563">
    <property type="entry name" value="EAL"/>
    <property type="match status" value="1"/>
</dbReference>
<dbReference type="KEGG" id="tact:SG35_017045"/>
<dbReference type="SUPFAM" id="SSF109604">
    <property type="entry name" value="HD-domain/PDEase-like"/>
    <property type="match status" value="1"/>
</dbReference>
<dbReference type="AlphaFoldDB" id="A0AAF0C1U0"/>
<protein>
    <submittedName>
        <fullName evidence="2">HDOD domain-containing protein</fullName>
    </submittedName>
</protein>
<organism evidence="2 3">
    <name type="scientific">Thalassomonas actiniarum</name>
    <dbReference type="NCBI Taxonomy" id="485447"/>
    <lineage>
        <taxon>Bacteria</taxon>
        <taxon>Pseudomonadati</taxon>
        <taxon>Pseudomonadota</taxon>
        <taxon>Gammaproteobacteria</taxon>
        <taxon>Alteromonadales</taxon>
        <taxon>Colwelliaceae</taxon>
        <taxon>Thalassomonas</taxon>
    </lineage>
</organism>
<dbReference type="InterPro" id="IPR001633">
    <property type="entry name" value="EAL_dom"/>
</dbReference>
<dbReference type="Gene3D" id="1.10.3210.10">
    <property type="entry name" value="Hypothetical protein af1432"/>
    <property type="match status" value="1"/>
</dbReference>
<proteinExistence type="predicted"/>
<dbReference type="PANTHER" id="PTHR33525">
    <property type="match status" value="1"/>
</dbReference>
<dbReference type="Pfam" id="PF08668">
    <property type="entry name" value="HDOD"/>
    <property type="match status" value="1"/>
</dbReference>
<feature type="domain" description="HDOD" evidence="1">
    <location>
        <begin position="199"/>
        <end position="386"/>
    </location>
</feature>
<dbReference type="SUPFAM" id="SSF141868">
    <property type="entry name" value="EAL domain-like"/>
    <property type="match status" value="1"/>
</dbReference>
<reference evidence="2 3" key="1">
    <citation type="journal article" date="2015" name="Genome Announc.">
        <title>Draft Genome Sequences of Marine Isolates of Thalassomonas viridans and Thalassomonas actiniarum.</title>
        <authorList>
            <person name="Olonade I."/>
            <person name="van Zyl L.J."/>
            <person name="Trindade M."/>
        </authorList>
    </citation>
    <scope>NUCLEOTIDE SEQUENCE [LARGE SCALE GENOMIC DNA]</scope>
    <source>
        <strain evidence="2 3">A5K-106</strain>
    </source>
</reference>
<evidence type="ECO:0000313" key="2">
    <source>
        <dbReference type="EMBL" id="WDD97059.1"/>
    </source>
</evidence>
<dbReference type="InterPro" id="IPR014408">
    <property type="entry name" value="dGMP_Pdiesterase_EAL/HD-GYP"/>
</dbReference>
<dbReference type="InterPro" id="IPR013976">
    <property type="entry name" value="HDOD"/>
</dbReference>
<keyword evidence="3" id="KW-1185">Reference proteome</keyword>
<dbReference type="PIRSF" id="PIRSF003180">
    <property type="entry name" value="DiGMPpdiest_YuxH"/>
    <property type="match status" value="1"/>
</dbReference>
<dbReference type="PANTHER" id="PTHR33525:SF4">
    <property type="entry name" value="CYCLIC DI-GMP PHOSPHODIESTERASE CDGJ"/>
    <property type="match status" value="1"/>
</dbReference>
<reference evidence="2 3" key="2">
    <citation type="journal article" date="2022" name="Mar. Drugs">
        <title>Bioassay-Guided Fractionation Leads to the Detection of Cholic Acid Generated by the Rare Thalassomonas sp.</title>
        <authorList>
            <person name="Pheiffer F."/>
            <person name="Schneider Y.K."/>
            <person name="Hansen E.H."/>
            <person name="Andersen J.H."/>
            <person name="Isaksson J."/>
            <person name="Busche T."/>
            <person name="R C."/>
            <person name="Kalinowski J."/>
            <person name="Zyl L.V."/>
            <person name="Trindade M."/>
        </authorList>
    </citation>
    <scope>NUCLEOTIDE SEQUENCE [LARGE SCALE GENOMIC DNA]</scope>
    <source>
        <strain evidence="2 3">A5K-106</strain>
    </source>
</reference>
<dbReference type="PROSITE" id="PS51833">
    <property type="entry name" value="HDOD"/>
    <property type="match status" value="1"/>
</dbReference>
<name>A0AAF0C1U0_9GAMM</name>
<accession>A0AAF0C1U0</accession>
<dbReference type="Proteomes" id="UP000032568">
    <property type="component" value="Chromosome"/>
</dbReference>
<dbReference type="RefSeq" id="WP_044831683.1">
    <property type="nucleotide sequence ID" value="NZ_CP059735.1"/>
</dbReference>
<dbReference type="Gene3D" id="3.20.20.450">
    <property type="entry name" value="EAL domain"/>
    <property type="match status" value="1"/>
</dbReference>
<evidence type="ECO:0000313" key="3">
    <source>
        <dbReference type="Proteomes" id="UP000032568"/>
    </source>
</evidence>
<evidence type="ECO:0000259" key="1">
    <source>
        <dbReference type="PROSITE" id="PS51833"/>
    </source>
</evidence>